<name>A0A518GKX2_9PLAN</name>
<dbReference type="KEGG" id="peh:Spb1_10560"/>
<proteinExistence type="predicted"/>
<dbReference type="Proteomes" id="UP000315349">
    <property type="component" value="Chromosome"/>
</dbReference>
<protein>
    <submittedName>
        <fullName evidence="1">Uncharacterized protein</fullName>
    </submittedName>
</protein>
<organism evidence="1 2">
    <name type="scientific">Planctopirus ephydatiae</name>
    <dbReference type="NCBI Taxonomy" id="2528019"/>
    <lineage>
        <taxon>Bacteria</taxon>
        <taxon>Pseudomonadati</taxon>
        <taxon>Planctomycetota</taxon>
        <taxon>Planctomycetia</taxon>
        <taxon>Planctomycetales</taxon>
        <taxon>Planctomycetaceae</taxon>
        <taxon>Planctopirus</taxon>
    </lineage>
</organism>
<accession>A0A518GKX2</accession>
<dbReference type="EMBL" id="CP036299">
    <property type="protein sequence ID" value="QDV29186.1"/>
    <property type="molecule type" value="Genomic_DNA"/>
</dbReference>
<reference evidence="1 2" key="1">
    <citation type="submission" date="2019-02" db="EMBL/GenBank/DDBJ databases">
        <title>Deep-cultivation of Planctomycetes and their phenomic and genomic characterization uncovers novel biology.</title>
        <authorList>
            <person name="Wiegand S."/>
            <person name="Jogler M."/>
            <person name="Boedeker C."/>
            <person name="Pinto D."/>
            <person name="Vollmers J."/>
            <person name="Rivas-Marin E."/>
            <person name="Kohn T."/>
            <person name="Peeters S.H."/>
            <person name="Heuer A."/>
            <person name="Rast P."/>
            <person name="Oberbeckmann S."/>
            <person name="Bunk B."/>
            <person name="Jeske O."/>
            <person name="Meyerdierks A."/>
            <person name="Storesund J.E."/>
            <person name="Kallscheuer N."/>
            <person name="Luecker S."/>
            <person name="Lage O.M."/>
            <person name="Pohl T."/>
            <person name="Merkel B.J."/>
            <person name="Hornburger P."/>
            <person name="Mueller R.-W."/>
            <person name="Bruemmer F."/>
            <person name="Labrenz M."/>
            <person name="Spormann A.M."/>
            <person name="Op den Camp H."/>
            <person name="Overmann J."/>
            <person name="Amann R."/>
            <person name="Jetten M.S.M."/>
            <person name="Mascher T."/>
            <person name="Medema M.H."/>
            <person name="Devos D.P."/>
            <person name="Kaster A.-K."/>
            <person name="Ovreas L."/>
            <person name="Rohde M."/>
            <person name="Galperin M.Y."/>
            <person name="Jogler C."/>
        </authorList>
    </citation>
    <scope>NUCLEOTIDE SEQUENCE [LARGE SCALE GENOMIC DNA]</scope>
    <source>
        <strain evidence="1 2">Spb1</strain>
    </source>
</reference>
<sequence length="60" mass="6778">MSRRLLQRMVRLTCLGPRPLLSRVRRPQFTASLGSLVEKLQFIDDLSALIPDGDLVAELD</sequence>
<evidence type="ECO:0000313" key="2">
    <source>
        <dbReference type="Proteomes" id="UP000315349"/>
    </source>
</evidence>
<evidence type="ECO:0000313" key="1">
    <source>
        <dbReference type="EMBL" id="QDV29186.1"/>
    </source>
</evidence>
<dbReference type="AlphaFoldDB" id="A0A518GKX2"/>
<keyword evidence="2" id="KW-1185">Reference proteome</keyword>
<gene>
    <name evidence="1" type="ORF">Spb1_10560</name>
</gene>